<feature type="domain" description="SbsA Ig-like" evidence="2">
    <location>
        <begin position="43"/>
        <end position="143"/>
    </location>
</feature>
<keyword evidence="4" id="KW-1185">Reference proteome</keyword>
<dbReference type="PROSITE" id="PS51257">
    <property type="entry name" value="PROKAR_LIPOPROTEIN"/>
    <property type="match status" value="1"/>
</dbReference>
<dbReference type="SUPFAM" id="SSF89372">
    <property type="entry name" value="Fucose-specific lectin"/>
    <property type="match status" value="1"/>
</dbReference>
<dbReference type="Pfam" id="PF13205">
    <property type="entry name" value="Big_5"/>
    <property type="match status" value="1"/>
</dbReference>
<evidence type="ECO:0000313" key="4">
    <source>
        <dbReference type="Proteomes" id="UP001152321"/>
    </source>
</evidence>
<evidence type="ECO:0000256" key="1">
    <source>
        <dbReference type="ARBA" id="ARBA00022729"/>
    </source>
</evidence>
<reference evidence="3" key="1">
    <citation type="submission" date="2022-08" db="EMBL/GenBank/DDBJ databases">
        <title>Novel Bdellovibrio Species Isolated from Svalbard: Designation Bdellovibrio svalbardensis.</title>
        <authorList>
            <person name="Mitchell R.J."/>
            <person name="Choi S.Y."/>
        </authorList>
    </citation>
    <scope>NUCLEOTIDE SEQUENCE</scope>
    <source>
        <strain evidence="3">PAP01</strain>
    </source>
</reference>
<dbReference type="Proteomes" id="UP001152321">
    <property type="component" value="Unassembled WGS sequence"/>
</dbReference>
<proteinExistence type="predicted"/>
<comment type="caution">
    <text evidence="3">The sequence shown here is derived from an EMBL/GenBank/DDBJ whole genome shotgun (WGS) entry which is preliminary data.</text>
</comment>
<protein>
    <submittedName>
        <fullName evidence="3">Ig-like domain-containing protein</fullName>
    </submittedName>
</protein>
<accession>A0ABT6DNH7</accession>
<name>A0ABT6DNH7_9BACT</name>
<organism evidence="3 4">
    <name type="scientific">Bdellovibrio svalbardensis</name>
    <dbReference type="NCBI Taxonomy" id="2972972"/>
    <lineage>
        <taxon>Bacteria</taxon>
        <taxon>Pseudomonadati</taxon>
        <taxon>Bdellovibrionota</taxon>
        <taxon>Bdellovibrionia</taxon>
        <taxon>Bdellovibrionales</taxon>
        <taxon>Pseudobdellovibrionaceae</taxon>
        <taxon>Bdellovibrio</taxon>
    </lineage>
</organism>
<dbReference type="InterPro" id="IPR032812">
    <property type="entry name" value="SbsA_Ig"/>
</dbReference>
<keyword evidence="1" id="KW-0732">Signal</keyword>
<dbReference type="EMBL" id="JANRMI010000006">
    <property type="protein sequence ID" value="MDG0818184.1"/>
    <property type="molecule type" value="Genomic_DNA"/>
</dbReference>
<gene>
    <name evidence="3" type="ORF">NWE73_17510</name>
</gene>
<sequence>MKSLIKYLSVSIVVLSVASGCSKGVQSLVGESTSPSVSPNLPAFRVVSSVPASGSTALSTLKDLTIEFSEEPVQFDANSFKLRQGSSAGAEVTISGFTKLTATKYKFSVNSLLPSTNYFIVINSGLLGISGEPISNPSISFGTTVGWLDFGTKYFVAWRSYSLGMYVDFDGKPVVLSNDISPARLRLIKYDGTTTQEYGASDLSGGLNSTSFPMLEVHQDQTTSTSTPYVLWSASGKATLSKWDGSAWGVVGAANFTKGGFSTTYADLSLDSAGDPIVVYSGGLDSGKLFVQQYKAGAWDYVGGTATGVTTVATKYPQVNVASDGTIYVFAMDDTNKVPLFKKYSAGAWSDLPTTNLPAGSHYMGQMILDKDEKPVVLFKIYDATSPKNLQLLVARFNGASWNIIGENISYAVNAQALKLVLGSDQRIYASFADTVGGVSVAAVVKVYDGSTWSTLGYAAASEFSTFMPIYAQSRTGEHYIFHAEYNMSNGANDRFLRMRKIH</sequence>
<dbReference type="RefSeq" id="WP_277579659.1">
    <property type="nucleotide sequence ID" value="NZ_JANRMI010000006.1"/>
</dbReference>
<evidence type="ECO:0000313" key="3">
    <source>
        <dbReference type="EMBL" id="MDG0818184.1"/>
    </source>
</evidence>
<evidence type="ECO:0000259" key="2">
    <source>
        <dbReference type="Pfam" id="PF13205"/>
    </source>
</evidence>